<accession>A4J360</accession>
<protein>
    <submittedName>
        <fullName evidence="1">Uncharacterized protein</fullName>
    </submittedName>
</protein>
<dbReference type="HOGENOM" id="CLU_1259732_0_0_9"/>
<reference evidence="1 2" key="1">
    <citation type="submission" date="2007-03" db="EMBL/GenBank/DDBJ databases">
        <title>Complete sequence of Desulfotomaculum reducens MI-1.</title>
        <authorList>
            <consortium name="US DOE Joint Genome Institute"/>
            <person name="Copeland A."/>
            <person name="Lucas S."/>
            <person name="Lapidus A."/>
            <person name="Barry K."/>
            <person name="Detter J.C."/>
            <person name="Glavina del Rio T."/>
            <person name="Hammon N."/>
            <person name="Israni S."/>
            <person name="Dalin E."/>
            <person name="Tice H."/>
            <person name="Pitluck S."/>
            <person name="Sims D."/>
            <person name="Brettin T."/>
            <person name="Bruce D."/>
            <person name="Han C."/>
            <person name="Tapia R."/>
            <person name="Schmutz J."/>
            <person name="Larimer F."/>
            <person name="Land M."/>
            <person name="Hauser L."/>
            <person name="Kyrpides N."/>
            <person name="Kim E."/>
            <person name="Tebo B.M."/>
            <person name="Richardson P."/>
        </authorList>
    </citation>
    <scope>NUCLEOTIDE SEQUENCE [LARGE SCALE GENOMIC DNA]</scope>
    <source>
        <strain evidence="1 2">MI-1</strain>
    </source>
</reference>
<dbReference type="eggNOG" id="ENOG5034C3Y">
    <property type="taxonomic scope" value="Bacteria"/>
</dbReference>
<dbReference type="KEGG" id="drm:Dred_0978"/>
<evidence type="ECO:0000313" key="2">
    <source>
        <dbReference type="Proteomes" id="UP000001556"/>
    </source>
</evidence>
<name>A4J360_DESRM</name>
<dbReference type="AlphaFoldDB" id="A4J360"/>
<organism evidence="1 2">
    <name type="scientific">Desulforamulus reducens (strain ATCC BAA-1160 / DSM 100696 / MI-1)</name>
    <name type="common">Desulfotomaculum reducens</name>
    <dbReference type="NCBI Taxonomy" id="349161"/>
    <lineage>
        <taxon>Bacteria</taxon>
        <taxon>Bacillati</taxon>
        <taxon>Bacillota</taxon>
        <taxon>Clostridia</taxon>
        <taxon>Eubacteriales</taxon>
        <taxon>Peptococcaceae</taxon>
        <taxon>Desulforamulus</taxon>
    </lineage>
</organism>
<dbReference type="OrthoDB" id="1725832at2"/>
<gene>
    <name evidence="1" type="ordered locus">Dred_0978</name>
</gene>
<keyword evidence="2" id="KW-1185">Reference proteome</keyword>
<dbReference type="RefSeq" id="WP_011877342.1">
    <property type="nucleotide sequence ID" value="NC_009253.1"/>
</dbReference>
<evidence type="ECO:0000313" key="1">
    <source>
        <dbReference type="EMBL" id="ABO49513.1"/>
    </source>
</evidence>
<dbReference type="Proteomes" id="UP000001556">
    <property type="component" value="Chromosome"/>
</dbReference>
<proteinExistence type="predicted"/>
<dbReference type="EMBL" id="CP000612">
    <property type="protein sequence ID" value="ABO49513.1"/>
    <property type="molecule type" value="Genomic_DNA"/>
</dbReference>
<dbReference type="STRING" id="349161.Dred_0978"/>
<sequence length="220" mass="24963">MGVPNIEISGKIVKDSAFAIGRSMVVSKRQVSSEINLYPSGMDLEILKMLSINEALMLNSLVRLFDSYRTKIDKLLIKLSNRGLVKNVSVATEHTMFKLWLPMDTKVPRNAQEACRLAMLGTFFSLAFKEIPNLQWRLIRNNKAPVLAEMTFIGKNGEEKWIIDVPRRGEKPQEKATLYIFPTIEEAVSLTPKGRRFTSDLFLLKNAGTPLNKRLLEHSN</sequence>